<dbReference type="AlphaFoldDB" id="A0A1G2HLN4"/>
<sequence>MELVSVNLAQVGLRTLKMTWLFFTVISSSLIQLLGETLSGELRMESESEKTVIDKIKDIIKTIRIPLTNFFI</sequence>
<comment type="caution">
    <text evidence="1">The sequence shown here is derived from an EMBL/GenBank/DDBJ whole genome shotgun (WGS) entry which is preliminary data.</text>
</comment>
<accession>A0A1G2HLN4</accession>
<evidence type="ECO:0000313" key="2">
    <source>
        <dbReference type="Proteomes" id="UP000178991"/>
    </source>
</evidence>
<gene>
    <name evidence="1" type="ORF">A2639_01980</name>
</gene>
<organism evidence="1 2">
    <name type="scientific">Candidatus Staskawiczbacteria bacterium RIFCSPHIGHO2_01_FULL_34_27</name>
    <dbReference type="NCBI Taxonomy" id="1802199"/>
    <lineage>
        <taxon>Bacteria</taxon>
        <taxon>Candidatus Staskawicziibacteriota</taxon>
    </lineage>
</organism>
<evidence type="ECO:0000313" key="1">
    <source>
        <dbReference type="EMBL" id="OGZ62818.1"/>
    </source>
</evidence>
<reference evidence="1 2" key="1">
    <citation type="journal article" date="2016" name="Nat. Commun.">
        <title>Thousands of microbial genomes shed light on interconnected biogeochemical processes in an aquifer system.</title>
        <authorList>
            <person name="Anantharaman K."/>
            <person name="Brown C.T."/>
            <person name="Hug L.A."/>
            <person name="Sharon I."/>
            <person name="Castelle C.J."/>
            <person name="Probst A.J."/>
            <person name="Thomas B.C."/>
            <person name="Singh A."/>
            <person name="Wilkins M.J."/>
            <person name="Karaoz U."/>
            <person name="Brodie E.L."/>
            <person name="Williams K.H."/>
            <person name="Hubbard S.S."/>
            <person name="Banfield J.F."/>
        </authorList>
    </citation>
    <scope>NUCLEOTIDE SEQUENCE [LARGE SCALE GENOMIC DNA]</scope>
</reference>
<dbReference type="EMBL" id="MHOL01000012">
    <property type="protein sequence ID" value="OGZ62818.1"/>
    <property type="molecule type" value="Genomic_DNA"/>
</dbReference>
<dbReference type="Proteomes" id="UP000178991">
    <property type="component" value="Unassembled WGS sequence"/>
</dbReference>
<proteinExistence type="predicted"/>
<protein>
    <submittedName>
        <fullName evidence="1">Uncharacterized protein</fullName>
    </submittedName>
</protein>
<name>A0A1G2HLN4_9BACT</name>